<dbReference type="KEGG" id="tasa:A1Q1_06141"/>
<organism evidence="2 3">
    <name type="scientific">Trichosporon asahii var. asahii (strain ATCC 90039 / CBS 2479 / JCM 2466 / KCTC 7840 / NBRC 103889/ NCYC 2677 / UAMH 7654)</name>
    <name type="common">Yeast</name>
    <dbReference type="NCBI Taxonomy" id="1186058"/>
    <lineage>
        <taxon>Eukaryota</taxon>
        <taxon>Fungi</taxon>
        <taxon>Dikarya</taxon>
        <taxon>Basidiomycota</taxon>
        <taxon>Agaricomycotina</taxon>
        <taxon>Tremellomycetes</taxon>
        <taxon>Trichosporonales</taxon>
        <taxon>Trichosporonaceae</taxon>
        <taxon>Trichosporon</taxon>
    </lineage>
</organism>
<accession>J5Q443</accession>
<dbReference type="Gene3D" id="2.80.10.50">
    <property type="match status" value="1"/>
</dbReference>
<dbReference type="EMBL" id="ALBS01000327">
    <property type="protein sequence ID" value="EJT45378.1"/>
    <property type="molecule type" value="Genomic_DNA"/>
</dbReference>
<dbReference type="VEuPathDB" id="FungiDB:A1Q1_06141"/>
<dbReference type="AlphaFoldDB" id="J5Q443"/>
<keyword evidence="1" id="KW-0732">Signal</keyword>
<reference evidence="2 3" key="1">
    <citation type="journal article" date="2012" name="Eukaryot. Cell">
        <title>Draft genome sequence of CBS 2479, the standard type strain of Trichosporon asahii.</title>
        <authorList>
            <person name="Yang R.Y."/>
            <person name="Li H.T."/>
            <person name="Zhu H."/>
            <person name="Zhou G.P."/>
            <person name="Wang M."/>
            <person name="Wang L."/>
        </authorList>
    </citation>
    <scope>NUCLEOTIDE SEQUENCE [LARGE SCALE GENOMIC DNA]</scope>
    <source>
        <strain evidence="3">ATCC 90039 / CBS 2479 / JCM 2466 / KCTC 7840 / NCYC 2677 / UAMH 7654</strain>
    </source>
</reference>
<protein>
    <submittedName>
        <fullName evidence="2">G-X-X-X-Q-X-W domain-containing protein</fullName>
    </submittedName>
</protein>
<evidence type="ECO:0000313" key="3">
    <source>
        <dbReference type="Proteomes" id="UP000002748"/>
    </source>
</evidence>
<proteinExistence type="predicted"/>
<feature type="signal peptide" evidence="1">
    <location>
        <begin position="1"/>
        <end position="16"/>
    </location>
</feature>
<feature type="chain" id="PRO_5003785305" evidence="1">
    <location>
        <begin position="17"/>
        <end position="129"/>
    </location>
</feature>
<evidence type="ECO:0000256" key="1">
    <source>
        <dbReference type="SAM" id="SignalP"/>
    </source>
</evidence>
<dbReference type="RefSeq" id="XP_014176825.1">
    <property type="nucleotide sequence ID" value="XM_014321350.1"/>
</dbReference>
<dbReference type="OrthoDB" id="2593293at2759"/>
<dbReference type="GeneID" id="25989653"/>
<dbReference type="Proteomes" id="UP000002748">
    <property type="component" value="Unassembled WGS sequence"/>
</dbReference>
<dbReference type="HOGENOM" id="CLU_1950317_0_0_1"/>
<sequence>MLTLLATLALTAPALAGEIQWAQMTGRSGFLAVGTSRIDGNGTAYIDNGAPVFVSGDYLRYVNIDWDYKYGQAGLIKMKMSSGDKCLDAGLTPGNGTPLKVWDCYEGYDAQNFKVHDSRIELVGKVALS</sequence>
<name>J5Q443_TRIAS</name>
<evidence type="ECO:0000313" key="2">
    <source>
        <dbReference type="EMBL" id="EJT45378.1"/>
    </source>
</evidence>
<gene>
    <name evidence="2" type="ORF">A1Q1_06141</name>
</gene>
<comment type="caution">
    <text evidence="2">The sequence shown here is derived from an EMBL/GenBank/DDBJ whole genome shotgun (WGS) entry which is preliminary data.</text>
</comment>
<dbReference type="InterPro" id="IPR035992">
    <property type="entry name" value="Ricin_B-like_lectins"/>
</dbReference>
<dbReference type="SUPFAM" id="SSF50370">
    <property type="entry name" value="Ricin B-like lectins"/>
    <property type="match status" value="1"/>
</dbReference>